<comment type="caution">
    <text evidence="1">The sequence shown here is derived from an EMBL/GenBank/DDBJ whole genome shotgun (WGS) entry which is preliminary data.</text>
</comment>
<dbReference type="Proteomes" id="UP001302602">
    <property type="component" value="Unassembled WGS sequence"/>
</dbReference>
<dbReference type="RefSeq" id="XP_062641856.1">
    <property type="nucleotide sequence ID" value="XM_062797304.1"/>
</dbReference>
<dbReference type="AlphaFoldDB" id="A0AAN6TP69"/>
<name>A0AAN6TP69_9PEZI</name>
<proteinExistence type="predicted"/>
<gene>
    <name evidence="1" type="ORF">N657DRAFT_694660</name>
</gene>
<evidence type="ECO:0000313" key="1">
    <source>
        <dbReference type="EMBL" id="KAK4118083.1"/>
    </source>
</evidence>
<protein>
    <submittedName>
        <fullName evidence="1">Uncharacterized protein</fullName>
    </submittedName>
</protein>
<sequence length="90" mass="10723">MPKYCQTLKVQVPSHQSNWSTSIQSASGRAMLFDPWRVLVALSRWPTLRRRCGCSPVLRLQLWLRIWTEPWRGKLRRNEEEMKGNQEARE</sequence>
<reference evidence="1" key="2">
    <citation type="submission" date="2023-05" db="EMBL/GenBank/DDBJ databases">
        <authorList>
            <consortium name="Lawrence Berkeley National Laboratory"/>
            <person name="Steindorff A."/>
            <person name="Hensen N."/>
            <person name="Bonometti L."/>
            <person name="Westerberg I."/>
            <person name="Brannstrom I.O."/>
            <person name="Guillou S."/>
            <person name="Cros-Aarteil S."/>
            <person name="Calhoun S."/>
            <person name="Haridas S."/>
            <person name="Kuo A."/>
            <person name="Mondo S."/>
            <person name="Pangilinan J."/>
            <person name="Riley R."/>
            <person name="Labutti K."/>
            <person name="Andreopoulos B."/>
            <person name="Lipzen A."/>
            <person name="Chen C."/>
            <person name="Yanf M."/>
            <person name="Daum C."/>
            <person name="Ng V."/>
            <person name="Clum A."/>
            <person name="Ohm R."/>
            <person name="Martin F."/>
            <person name="Silar P."/>
            <person name="Natvig D."/>
            <person name="Lalanne C."/>
            <person name="Gautier V."/>
            <person name="Ament-Velasquez S.L."/>
            <person name="Kruys A."/>
            <person name="Hutchinson M.I."/>
            <person name="Powell A.J."/>
            <person name="Barry K."/>
            <person name="Miller A.N."/>
            <person name="Grigoriev I.V."/>
            <person name="Debuchy R."/>
            <person name="Gladieux P."/>
            <person name="Thoren M.H."/>
            <person name="Johannesson H."/>
        </authorList>
    </citation>
    <scope>NUCLEOTIDE SEQUENCE</scope>
    <source>
        <strain evidence="1">CBS 731.68</strain>
    </source>
</reference>
<accession>A0AAN6TP69</accession>
<evidence type="ECO:0000313" key="2">
    <source>
        <dbReference type="Proteomes" id="UP001302602"/>
    </source>
</evidence>
<reference evidence="1" key="1">
    <citation type="journal article" date="2023" name="Mol. Phylogenet. Evol.">
        <title>Genome-scale phylogeny and comparative genomics of the fungal order Sordariales.</title>
        <authorList>
            <person name="Hensen N."/>
            <person name="Bonometti L."/>
            <person name="Westerberg I."/>
            <person name="Brannstrom I.O."/>
            <person name="Guillou S."/>
            <person name="Cros-Aarteil S."/>
            <person name="Calhoun S."/>
            <person name="Haridas S."/>
            <person name="Kuo A."/>
            <person name="Mondo S."/>
            <person name="Pangilinan J."/>
            <person name="Riley R."/>
            <person name="LaButti K."/>
            <person name="Andreopoulos B."/>
            <person name="Lipzen A."/>
            <person name="Chen C."/>
            <person name="Yan M."/>
            <person name="Daum C."/>
            <person name="Ng V."/>
            <person name="Clum A."/>
            <person name="Steindorff A."/>
            <person name="Ohm R.A."/>
            <person name="Martin F."/>
            <person name="Silar P."/>
            <person name="Natvig D.O."/>
            <person name="Lalanne C."/>
            <person name="Gautier V."/>
            <person name="Ament-Velasquez S.L."/>
            <person name="Kruys A."/>
            <person name="Hutchinson M.I."/>
            <person name="Powell A.J."/>
            <person name="Barry K."/>
            <person name="Miller A.N."/>
            <person name="Grigoriev I.V."/>
            <person name="Debuchy R."/>
            <person name="Gladieux P."/>
            <person name="Hiltunen Thoren M."/>
            <person name="Johannesson H."/>
        </authorList>
    </citation>
    <scope>NUCLEOTIDE SEQUENCE</scope>
    <source>
        <strain evidence="1">CBS 731.68</strain>
    </source>
</reference>
<keyword evidence="2" id="KW-1185">Reference proteome</keyword>
<dbReference type="EMBL" id="MU853287">
    <property type="protein sequence ID" value="KAK4118083.1"/>
    <property type="molecule type" value="Genomic_DNA"/>
</dbReference>
<dbReference type="GeneID" id="87834071"/>
<organism evidence="1 2">
    <name type="scientific">Parathielavia appendiculata</name>
    <dbReference type="NCBI Taxonomy" id="2587402"/>
    <lineage>
        <taxon>Eukaryota</taxon>
        <taxon>Fungi</taxon>
        <taxon>Dikarya</taxon>
        <taxon>Ascomycota</taxon>
        <taxon>Pezizomycotina</taxon>
        <taxon>Sordariomycetes</taxon>
        <taxon>Sordariomycetidae</taxon>
        <taxon>Sordariales</taxon>
        <taxon>Chaetomiaceae</taxon>
        <taxon>Parathielavia</taxon>
    </lineage>
</organism>